<comment type="caution">
    <text evidence="2">The sequence shown here is derived from an EMBL/GenBank/DDBJ whole genome shotgun (WGS) entry which is preliminary data.</text>
</comment>
<keyword evidence="3" id="KW-1185">Reference proteome</keyword>
<evidence type="ECO:0000313" key="3">
    <source>
        <dbReference type="Proteomes" id="UP001295684"/>
    </source>
</evidence>
<dbReference type="AlphaFoldDB" id="A0AAD1X6T9"/>
<feature type="compositionally biased region" description="Polar residues" evidence="1">
    <location>
        <begin position="356"/>
        <end position="373"/>
    </location>
</feature>
<evidence type="ECO:0000256" key="1">
    <source>
        <dbReference type="SAM" id="MobiDB-lite"/>
    </source>
</evidence>
<feature type="compositionally biased region" description="Basic residues" evidence="1">
    <location>
        <begin position="304"/>
        <end position="322"/>
    </location>
</feature>
<protein>
    <submittedName>
        <fullName evidence="2">Uncharacterized protein</fullName>
    </submittedName>
</protein>
<organism evidence="2 3">
    <name type="scientific">Euplotes crassus</name>
    <dbReference type="NCBI Taxonomy" id="5936"/>
    <lineage>
        <taxon>Eukaryota</taxon>
        <taxon>Sar</taxon>
        <taxon>Alveolata</taxon>
        <taxon>Ciliophora</taxon>
        <taxon>Intramacronucleata</taxon>
        <taxon>Spirotrichea</taxon>
        <taxon>Hypotrichia</taxon>
        <taxon>Euplotida</taxon>
        <taxon>Euplotidae</taxon>
        <taxon>Moneuplotes</taxon>
    </lineage>
</organism>
<gene>
    <name evidence="2" type="ORF">ECRASSUSDP1_LOCUS1145</name>
</gene>
<feature type="compositionally biased region" description="Polar residues" evidence="1">
    <location>
        <begin position="72"/>
        <end position="81"/>
    </location>
</feature>
<dbReference type="EMBL" id="CAMPGE010001083">
    <property type="protein sequence ID" value="CAI2359851.1"/>
    <property type="molecule type" value="Genomic_DNA"/>
</dbReference>
<feature type="compositionally biased region" description="Polar residues" evidence="1">
    <location>
        <begin position="323"/>
        <end position="334"/>
    </location>
</feature>
<reference evidence="2" key="1">
    <citation type="submission" date="2023-07" db="EMBL/GenBank/DDBJ databases">
        <authorList>
            <consortium name="AG Swart"/>
            <person name="Singh M."/>
            <person name="Singh A."/>
            <person name="Seah K."/>
            <person name="Emmerich C."/>
        </authorList>
    </citation>
    <scope>NUCLEOTIDE SEQUENCE</scope>
    <source>
        <strain evidence="2">DP1</strain>
    </source>
</reference>
<dbReference type="Proteomes" id="UP001295684">
    <property type="component" value="Unassembled WGS sequence"/>
</dbReference>
<feature type="region of interest" description="Disordered" evidence="1">
    <location>
        <begin position="72"/>
        <end position="103"/>
    </location>
</feature>
<evidence type="ECO:0000313" key="2">
    <source>
        <dbReference type="EMBL" id="CAI2359851.1"/>
    </source>
</evidence>
<sequence>MSRSHSVDSKDINQKQLKIYKKKFDSDKFMKESIFGTPESDLEPNYLKSNSKESATKIRKFAREVINPNTKQIGFSSSKPASKSKLHKWTHSDLDSSSGTKSKLKVTGDFGQGQNHKGFESIQKQQEQGLNLISIVDVLNKPTLTTMKFSTYPKISLPVELRKCVEETRNFNQFDLKRNNSESKYCKRSEVVSSQERITKGDMAYILNLQSKLSKLKGRIVPIERPKMLLNIYKTFTKENMSKHKANKKNPSKNIFKDNMKDFVQNKLTKVQKKLFQTKFDQWKSPYCQIKDDQNILLKTMQSFKKKQKRSFSHKPRNRSRKANTTAERLSNASVLHPISLKSQHSQTFDKLKKPQTAQTATFSNFRTSSKNSRPLHPNLNPHINITTQTNPDPLTHH</sequence>
<name>A0AAD1X6T9_EUPCR</name>
<feature type="compositionally biased region" description="Polar residues" evidence="1">
    <location>
        <begin position="382"/>
        <end position="398"/>
    </location>
</feature>
<proteinExistence type="predicted"/>
<accession>A0AAD1X6T9</accession>
<feature type="region of interest" description="Disordered" evidence="1">
    <location>
        <begin position="304"/>
        <end position="398"/>
    </location>
</feature>